<sequence length="312" mass="34569">MSSALKMALEHYIEASGGGDGVFPTPIEGLALMKTSREVLPHHLIYKPALCIAVQGSKQVSLGDRVFDYTEMQALVVGVELPAFGRVTQASATEPYLGMTVEFDVGVMREVMEQLDAAHPPRGDVGSAVFVEELSAPVVDCLTRLVRMLATPMAIPVLQPSVMREICFWLLTGPHGGEFRELALPNGHMQRIADAIYILRRNFSRPIRIKELAAAARMSESSFHQHFRGLMSMTPLQYQKQLRLLEARRLMVAEGENVMQAALQVGYESPSQFSREYARMFGTPPKRDTMNALQKPRATGVKRPGGTERTAR</sequence>
<dbReference type="KEGG" id="cfus:CYFUS_005565"/>
<dbReference type="PANTHER" id="PTHR43436">
    <property type="entry name" value="ARAC-FAMILY TRANSCRIPTIONAL REGULATOR"/>
    <property type="match status" value="1"/>
</dbReference>
<dbReference type="InterPro" id="IPR009594">
    <property type="entry name" value="Tscrpt_reg_HTH_AraC_N"/>
</dbReference>
<evidence type="ECO:0000256" key="3">
    <source>
        <dbReference type="ARBA" id="ARBA00023163"/>
    </source>
</evidence>
<proteinExistence type="predicted"/>
<evidence type="ECO:0000313" key="6">
    <source>
        <dbReference type="EMBL" id="ATB40117.1"/>
    </source>
</evidence>
<dbReference type="PROSITE" id="PS00041">
    <property type="entry name" value="HTH_ARAC_FAMILY_1"/>
    <property type="match status" value="1"/>
</dbReference>
<dbReference type="Gene3D" id="1.10.10.60">
    <property type="entry name" value="Homeodomain-like"/>
    <property type="match status" value="2"/>
</dbReference>
<evidence type="ECO:0000256" key="1">
    <source>
        <dbReference type="ARBA" id="ARBA00023015"/>
    </source>
</evidence>
<dbReference type="PROSITE" id="PS01124">
    <property type="entry name" value="HTH_ARAC_FAMILY_2"/>
    <property type="match status" value="1"/>
</dbReference>
<dbReference type="GO" id="GO:0043565">
    <property type="term" value="F:sequence-specific DNA binding"/>
    <property type="evidence" value="ECO:0007669"/>
    <property type="project" value="InterPro"/>
</dbReference>
<organism evidence="6 7">
    <name type="scientific">Cystobacter fuscus</name>
    <dbReference type="NCBI Taxonomy" id="43"/>
    <lineage>
        <taxon>Bacteria</taxon>
        <taxon>Pseudomonadati</taxon>
        <taxon>Myxococcota</taxon>
        <taxon>Myxococcia</taxon>
        <taxon>Myxococcales</taxon>
        <taxon>Cystobacterineae</taxon>
        <taxon>Archangiaceae</taxon>
        <taxon>Cystobacter</taxon>
    </lineage>
</organism>
<evidence type="ECO:0000259" key="5">
    <source>
        <dbReference type="PROSITE" id="PS01124"/>
    </source>
</evidence>
<evidence type="ECO:0000256" key="4">
    <source>
        <dbReference type="SAM" id="MobiDB-lite"/>
    </source>
</evidence>
<evidence type="ECO:0000313" key="7">
    <source>
        <dbReference type="Proteomes" id="UP000217257"/>
    </source>
</evidence>
<evidence type="ECO:0000256" key="2">
    <source>
        <dbReference type="ARBA" id="ARBA00023125"/>
    </source>
</evidence>
<dbReference type="InterPro" id="IPR009057">
    <property type="entry name" value="Homeodomain-like_sf"/>
</dbReference>
<dbReference type="SUPFAM" id="SSF46689">
    <property type="entry name" value="Homeodomain-like"/>
    <property type="match status" value="2"/>
</dbReference>
<feature type="region of interest" description="Disordered" evidence="4">
    <location>
        <begin position="284"/>
        <end position="312"/>
    </location>
</feature>
<keyword evidence="2" id="KW-0238">DNA-binding</keyword>
<feature type="domain" description="HTH araC/xylS-type" evidence="5">
    <location>
        <begin position="193"/>
        <end position="291"/>
    </location>
</feature>
<dbReference type="Pfam" id="PF12833">
    <property type="entry name" value="HTH_18"/>
    <property type="match status" value="1"/>
</dbReference>
<dbReference type="InterPro" id="IPR018062">
    <property type="entry name" value="HTH_AraC-typ_CS"/>
</dbReference>
<dbReference type="SMART" id="SM00342">
    <property type="entry name" value="HTH_ARAC"/>
    <property type="match status" value="1"/>
</dbReference>
<keyword evidence="3" id="KW-0804">Transcription</keyword>
<dbReference type="InterPro" id="IPR018060">
    <property type="entry name" value="HTH_AraC"/>
</dbReference>
<dbReference type="PANTHER" id="PTHR43436:SF1">
    <property type="entry name" value="TRANSCRIPTIONAL REGULATORY PROTEIN"/>
    <property type="match status" value="1"/>
</dbReference>
<name>A0A250J9D3_9BACT</name>
<dbReference type="Proteomes" id="UP000217257">
    <property type="component" value="Chromosome"/>
</dbReference>
<dbReference type="Pfam" id="PF06719">
    <property type="entry name" value="AraC_N"/>
    <property type="match status" value="1"/>
</dbReference>
<reference evidence="6 7" key="1">
    <citation type="submission" date="2017-06" db="EMBL/GenBank/DDBJ databases">
        <title>Sequencing and comparative analysis of myxobacterial genomes.</title>
        <authorList>
            <person name="Rupp O."/>
            <person name="Goesmann A."/>
            <person name="Sogaard-Andersen L."/>
        </authorList>
    </citation>
    <scope>NUCLEOTIDE SEQUENCE [LARGE SCALE GENOMIC DNA]</scope>
    <source>
        <strain evidence="6 7">DSM 52655</strain>
    </source>
</reference>
<dbReference type="AlphaFoldDB" id="A0A250J9D3"/>
<protein>
    <submittedName>
        <fullName evidence="6">AraC family transcriptional regulator</fullName>
    </submittedName>
</protein>
<dbReference type="GO" id="GO:0003700">
    <property type="term" value="F:DNA-binding transcription factor activity"/>
    <property type="evidence" value="ECO:0007669"/>
    <property type="project" value="InterPro"/>
</dbReference>
<dbReference type="EMBL" id="CP022098">
    <property type="protein sequence ID" value="ATB40117.1"/>
    <property type="molecule type" value="Genomic_DNA"/>
</dbReference>
<accession>A0A250J9D3</accession>
<gene>
    <name evidence="6" type="ORF">CYFUS_005565</name>
</gene>
<keyword evidence="1" id="KW-0805">Transcription regulation</keyword>